<dbReference type="Gene3D" id="3.30.460.10">
    <property type="entry name" value="Beta Polymerase, domain 2"/>
    <property type="match status" value="1"/>
</dbReference>
<protein>
    <recommendedName>
        <fullName evidence="1">RelA/SpoT domain-containing protein</fullName>
    </recommendedName>
</protein>
<dbReference type="InterPro" id="IPR052366">
    <property type="entry name" value="GTP_Pyrophosphokinase"/>
</dbReference>
<dbReference type="InterPro" id="IPR007685">
    <property type="entry name" value="RelA_SpoT"/>
</dbReference>
<name>A0A8S5R4M7_9CAUD</name>
<dbReference type="EMBL" id="BK015807">
    <property type="protein sequence ID" value="DAE26033.1"/>
    <property type="molecule type" value="Genomic_DNA"/>
</dbReference>
<dbReference type="PANTHER" id="PTHR47837">
    <property type="entry name" value="GTP PYROPHOSPHOKINASE YJBM"/>
    <property type="match status" value="1"/>
</dbReference>
<feature type="domain" description="RelA/SpoT" evidence="1">
    <location>
        <begin position="92"/>
        <end position="214"/>
    </location>
</feature>
<evidence type="ECO:0000313" key="2">
    <source>
        <dbReference type="EMBL" id="DAE26033.1"/>
    </source>
</evidence>
<sequence length="372" mass="43249">MNYKDNCDIIIEKILKEFNSMDNTSKEKWEVPKYTGSQINKAGRNFVNPNSTAKEKDAALEVINNWRASHAYPLQIICSNLRRNNPNAIVVQRLKRLDSIINKLNRNKDHVMELYRMQDLGGCRVIVDSIDDVYKAVDKYKTSSIRHILKKEYDYIKCPKESGYRSYHMVYKFCSDSKETYNKNMLIEIQFRTRLQHIWATAVEMMGIYTKSNLKASQGNDEILRFFTLVSSVFAAQEKMPLCPNTSQWADELIVEIEQLDKKHNILSTLSAINVTINYTSELKIKGKNLYYLLILNYSKKNVRVRSFNSSQIEVATKIYDTVEKESNLDAVLVSATSFETLKLAYPNYFVDISAFIDNLRDIINFYKSLME</sequence>
<dbReference type="PANTHER" id="PTHR47837:SF1">
    <property type="entry name" value="GTP PYROPHOSPHOKINASE YJBM"/>
    <property type="match status" value="1"/>
</dbReference>
<evidence type="ECO:0000259" key="1">
    <source>
        <dbReference type="SMART" id="SM00954"/>
    </source>
</evidence>
<accession>A0A8S5R4M7</accession>
<proteinExistence type="predicted"/>
<dbReference type="SUPFAM" id="SSF81301">
    <property type="entry name" value="Nucleotidyltransferase"/>
    <property type="match status" value="1"/>
</dbReference>
<dbReference type="Pfam" id="PF04607">
    <property type="entry name" value="RelA_SpoT"/>
    <property type="match status" value="1"/>
</dbReference>
<dbReference type="CDD" id="cd05399">
    <property type="entry name" value="NT_Rel-Spo_like"/>
    <property type="match status" value="1"/>
</dbReference>
<dbReference type="InterPro" id="IPR043519">
    <property type="entry name" value="NT_sf"/>
</dbReference>
<organism evidence="2">
    <name type="scientific">Siphoviridae sp. ctEkS11</name>
    <dbReference type="NCBI Taxonomy" id="2827272"/>
    <lineage>
        <taxon>Viruses</taxon>
        <taxon>Duplodnaviria</taxon>
        <taxon>Heunggongvirae</taxon>
        <taxon>Uroviricota</taxon>
        <taxon>Caudoviricetes</taxon>
    </lineage>
</organism>
<reference evidence="2" key="1">
    <citation type="journal article" date="2021" name="Proc. Natl. Acad. Sci. U.S.A.">
        <title>A Catalog of Tens of Thousands of Viruses from Human Metagenomes Reveals Hidden Associations with Chronic Diseases.</title>
        <authorList>
            <person name="Tisza M.J."/>
            <person name="Buck C.B."/>
        </authorList>
    </citation>
    <scope>NUCLEOTIDE SEQUENCE</scope>
    <source>
        <strain evidence="2">CtEkS11</strain>
    </source>
</reference>
<dbReference type="SMART" id="SM00954">
    <property type="entry name" value="RelA_SpoT"/>
    <property type="match status" value="1"/>
</dbReference>
<dbReference type="GO" id="GO:0015969">
    <property type="term" value="P:guanosine tetraphosphate metabolic process"/>
    <property type="evidence" value="ECO:0007669"/>
    <property type="project" value="InterPro"/>
</dbReference>